<evidence type="ECO:0000256" key="1">
    <source>
        <dbReference type="ARBA" id="ARBA00023015"/>
    </source>
</evidence>
<keyword evidence="2" id="KW-0238">DNA-binding</keyword>
<dbReference type="InterPro" id="IPR001789">
    <property type="entry name" value="Sig_transdc_resp-reg_receiver"/>
</dbReference>
<dbReference type="InterPro" id="IPR018060">
    <property type="entry name" value="HTH_AraC"/>
</dbReference>
<keyword evidence="3" id="KW-0804">Transcription</keyword>
<keyword evidence="8" id="KW-1185">Reference proteome</keyword>
<dbReference type="PROSITE" id="PS50110">
    <property type="entry name" value="RESPONSE_REGULATORY"/>
    <property type="match status" value="1"/>
</dbReference>
<dbReference type="Pfam" id="PF12833">
    <property type="entry name" value="HTH_18"/>
    <property type="match status" value="1"/>
</dbReference>
<accession>A0A919XSB1</accession>
<dbReference type="RefSeq" id="WP_212939377.1">
    <property type="nucleotide sequence ID" value="NZ_BORR01000006.1"/>
</dbReference>
<dbReference type="PROSITE" id="PS01124">
    <property type="entry name" value="HTH_ARAC_FAMILY_2"/>
    <property type="match status" value="1"/>
</dbReference>
<dbReference type="AlphaFoldDB" id="A0A919XSB1"/>
<evidence type="ECO:0000256" key="4">
    <source>
        <dbReference type="PROSITE-ProRule" id="PRU00169"/>
    </source>
</evidence>
<feature type="domain" description="Response regulatory" evidence="6">
    <location>
        <begin position="6"/>
        <end position="123"/>
    </location>
</feature>
<evidence type="ECO:0000259" key="5">
    <source>
        <dbReference type="PROSITE" id="PS01124"/>
    </source>
</evidence>
<dbReference type="SUPFAM" id="SSF52172">
    <property type="entry name" value="CheY-like"/>
    <property type="match status" value="1"/>
</dbReference>
<gene>
    <name evidence="7" type="ORF">J41TS12_19250</name>
</gene>
<evidence type="ECO:0000256" key="3">
    <source>
        <dbReference type="ARBA" id="ARBA00023163"/>
    </source>
</evidence>
<dbReference type="GO" id="GO:0043565">
    <property type="term" value="F:sequence-specific DNA binding"/>
    <property type="evidence" value="ECO:0007669"/>
    <property type="project" value="InterPro"/>
</dbReference>
<dbReference type="PANTHER" id="PTHR43280:SF28">
    <property type="entry name" value="HTH-TYPE TRANSCRIPTIONAL ACTIVATOR RHAS"/>
    <property type="match status" value="1"/>
</dbReference>
<evidence type="ECO:0000313" key="8">
    <source>
        <dbReference type="Proteomes" id="UP000681162"/>
    </source>
</evidence>
<keyword evidence="4" id="KW-0597">Phosphoprotein</keyword>
<feature type="domain" description="HTH araC/xylS-type" evidence="5">
    <location>
        <begin position="415"/>
        <end position="513"/>
    </location>
</feature>
<dbReference type="Pfam" id="PF00072">
    <property type="entry name" value="Response_reg"/>
    <property type="match status" value="1"/>
</dbReference>
<dbReference type="CDD" id="cd17536">
    <property type="entry name" value="REC_YesN-like"/>
    <property type="match status" value="1"/>
</dbReference>
<proteinExistence type="predicted"/>
<dbReference type="PANTHER" id="PTHR43280">
    <property type="entry name" value="ARAC-FAMILY TRANSCRIPTIONAL REGULATOR"/>
    <property type="match status" value="1"/>
</dbReference>
<dbReference type="GO" id="GO:0000160">
    <property type="term" value="P:phosphorelay signal transduction system"/>
    <property type="evidence" value="ECO:0007669"/>
    <property type="project" value="InterPro"/>
</dbReference>
<keyword evidence="1" id="KW-0805">Transcription regulation</keyword>
<evidence type="ECO:0000256" key="2">
    <source>
        <dbReference type="ARBA" id="ARBA00023125"/>
    </source>
</evidence>
<dbReference type="SUPFAM" id="SSF46689">
    <property type="entry name" value="Homeodomain-like"/>
    <property type="match status" value="2"/>
</dbReference>
<evidence type="ECO:0000259" key="6">
    <source>
        <dbReference type="PROSITE" id="PS50110"/>
    </source>
</evidence>
<dbReference type="EMBL" id="BORR01000006">
    <property type="protein sequence ID" value="GIO37064.1"/>
    <property type="molecule type" value="Genomic_DNA"/>
</dbReference>
<reference evidence="7 8" key="1">
    <citation type="submission" date="2021-03" db="EMBL/GenBank/DDBJ databases">
        <title>Antimicrobial resistance genes in bacteria isolated from Japanese honey, and their potential for conferring macrolide and lincosamide resistance in the American foulbrood pathogen Paenibacillus larvae.</title>
        <authorList>
            <person name="Okamoto M."/>
            <person name="Kumagai M."/>
            <person name="Kanamori H."/>
            <person name="Takamatsu D."/>
        </authorList>
    </citation>
    <scope>NUCLEOTIDE SEQUENCE [LARGE SCALE GENOMIC DNA]</scope>
    <source>
        <strain evidence="7 8">J41TS12</strain>
    </source>
</reference>
<dbReference type="Gene3D" id="1.10.10.60">
    <property type="entry name" value="Homeodomain-like"/>
    <property type="match status" value="2"/>
</dbReference>
<dbReference type="SMART" id="SM00448">
    <property type="entry name" value="REC"/>
    <property type="match status" value="1"/>
</dbReference>
<dbReference type="InterPro" id="IPR009057">
    <property type="entry name" value="Homeodomain-like_sf"/>
</dbReference>
<dbReference type="InterPro" id="IPR020449">
    <property type="entry name" value="Tscrpt_reg_AraC-type_HTH"/>
</dbReference>
<feature type="modified residue" description="4-aspartylphosphate" evidence="4">
    <location>
        <position position="58"/>
    </location>
</feature>
<sequence>MSGLCKILIVDDELLVRQGIKHHLNWEQHGFQIVGEASNGKEALEMIGQLSPDIIITDIVMPVMDGEEFVRILKTHYPRIEVIVLSSYGEFHYVRSTFQSGVADYILKPRLETSELLQVLQITARKIPGLNYTPQSRSGELSLDQLLERLLAGYEPEDQAQLLKFFPHRSFVLAGADLSGVSGDPHSYMAGLASSLKSWLEESSVPAVPKAIAAESKQLLMLINVPQENEWQVFQLVKEFAAEKSSGMPKLVWAVSSGFADLLKLESVYREEWLRLLSYRFYFPDHSCLRASELPAVPEVPEFDMKQFLADLRKEQYHEVFHRLREYVGMAASNYRVPPFEFKSFLGNAIFNMTVVMTEGNERMKELDQVKYDYFKAIDEAKSVSEAVTWMNGFLEMAEQLAEAHTPLPGEANMRRLLEYIDEHYSEPLSLGTLSKHFHFNPSYLSSYFSTHNAEGFSEYLNKIRIRKATELLSASTLTISEISARVGYGDHSYFTKVFKKQTGASPSQYRRDQYGKRAEL</sequence>
<dbReference type="InterPro" id="IPR011006">
    <property type="entry name" value="CheY-like_superfamily"/>
</dbReference>
<dbReference type="PROSITE" id="PS00041">
    <property type="entry name" value="HTH_ARAC_FAMILY_1"/>
    <property type="match status" value="1"/>
</dbReference>
<dbReference type="Gene3D" id="3.40.50.2300">
    <property type="match status" value="1"/>
</dbReference>
<dbReference type="PRINTS" id="PR00032">
    <property type="entry name" value="HTHARAC"/>
</dbReference>
<name>A0A919XSB1_9BACL</name>
<evidence type="ECO:0000313" key="7">
    <source>
        <dbReference type="EMBL" id="GIO37064.1"/>
    </source>
</evidence>
<dbReference type="GO" id="GO:0003700">
    <property type="term" value="F:DNA-binding transcription factor activity"/>
    <property type="evidence" value="ECO:0007669"/>
    <property type="project" value="InterPro"/>
</dbReference>
<dbReference type="SMART" id="SM00342">
    <property type="entry name" value="HTH_ARAC"/>
    <property type="match status" value="1"/>
</dbReference>
<organism evidence="7 8">
    <name type="scientific">Paenibacillus antibioticophila</name>
    <dbReference type="NCBI Taxonomy" id="1274374"/>
    <lineage>
        <taxon>Bacteria</taxon>
        <taxon>Bacillati</taxon>
        <taxon>Bacillota</taxon>
        <taxon>Bacilli</taxon>
        <taxon>Bacillales</taxon>
        <taxon>Paenibacillaceae</taxon>
        <taxon>Paenibacillus</taxon>
    </lineage>
</organism>
<comment type="caution">
    <text evidence="7">The sequence shown here is derived from an EMBL/GenBank/DDBJ whole genome shotgun (WGS) entry which is preliminary data.</text>
</comment>
<dbReference type="InterPro" id="IPR018062">
    <property type="entry name" value="HTH_AraC-typ_CS"/>
</dbReference>
<protein>
    <recommendedName>
        <fullName evidence="9">DNA-binding response regulator</fullName>
    </recommendedName>
</protein>
<evidence type="ECO:0008006" key="9">
    <source>
        <dbReference type="Google" id="ProtNLM"/>
    </source>
</evidence>
<dbReference type="Proteomes" id="UP000681162">
    <property type="component" value="Unassembled WGS sequence"/>
</dbReference>